<dbReference type="Pfam" id="PF13279">
    <property type="entry name" value="4HBT_2"/>
    <property type="match status" value="1"/>
</dbReference>
<dbReference type="SUPFAM" id="SSF54637">
    <property type="entry name" value="Thioesterase/thiol ester dehydrase-isomerase"/>
    <property type="match status" value="1"/>
</dbReference>
<evidence type="ECO:0000313" key="1">
    <source>
        <dbReference type="EMBL" id="ANP27309.1"/>
    </source>
</evidence>
<accession>A0A1B0ZH47</accession>
<dbReference type="InterPro" id="IPR029069">
    <property type="entry name" value="HotDog_dom_sf"/>
</dbReference>
<gene>
    <name evidence="1" type="ORF">DAD186_07590</name>
</gene>
<dbReference type="InterPro" id="IPR050563">
    <property type="entry name" value="4-hydroxybenzoyl-CoA_TE"/>
</dbReference>
<sequence>MPFLDIPVPVRWSDLDGYGHVNNTAYLRLLEEARTRAFWQPSDTELANGAPAYPTALAELSPGGAFHTLVAAHTIEYARQLGYRRDGVIVRTWVSKLGGASLDLDYEILTADELERPYAIARTTIVIVEAETARAVRMPERLRTALERVTGAPLTFRRA</sequence>
<dbReference type="KEGG" id="dva:DAD186_07590"/>
<dbReference type="STRING" id="1630135.DAD186_07590"/>
<dbReference type="EMBL" id="CP012117">
    <property type="protein sequence ID" value="ANP27309.1"/>
    <property type="molecule type" value="Genomic_DNA"/>
</dbReference>
<dbReference type="RefSeq" id="WP_065247544.1">
    <property type="nucleotide sequence ID" value="NZ_CP012117.1"/>
</dbReference>
<evidence type="ECO:0000313" key="2">
    <source>
        <dbReference type="Proteomes" id="UP000092596"/>
    </source>
</evidence>
<dbReference type="Proteomes" id="UP000092596">
    <property type="component" value="Chromosome"/>
</dbReference>
<name>A0A1B0ZH47_9MICO</name>
<protein>
    <submittedName>
        <fullName evidence="1">YbgC/YbaW family acyl-CoA thioester hydrolase</fullName>
    </submittedName>
</protein>
<dbReference type="PANTHER" id="PTHR31793">
    <property type="entry name" value="4-HYDROXYBENZOYL-COA THIOESTERASE FAMILY MEMBER"/>
    <property type="match status" value="1"/>
</dbReference>
<dbReference type="AlphaFoldDB" id="A0A1B0ZH47"/>
<dbReference type="Gene3D" id="3.10.129.10">
    <property type="entry name" value="Hotdog Thioesterase"/>
    <property type="match status" value="1"/>
</dbReference>
<dbReference type="CDD" id="cd00586">
    <property type="entry name" value="4HBT"/>
    <property type="match status" value="1"/>
</dbReference>
<dbReference type="GO" id="GO:0047617">
    <property type="term" value="F:fatty acyl-CoA hydrolase activity"/>
    <property type="evidence" value="ECO:0007669"/>
    <property type="project" value="TreeGrafter"/>
</dbReference>
<organism evidence="1 2">
    <name type="scientific">Dermabacter vaginalis</name>
    <dbReference type="NCBI Taxonomy" id="1630135"/>
    <lineage>
        <taxon>Bacteria</taxon>
        <taxon>Bacillati</taxon>
        <taxon>Actinomycetota</taxon>
        <taxon>Actinomycetes</taxon>
        <taxon>Micrococcales</taxon>
        <taxon>Dermabacteraceae</taxon>
        <taxon>Dermabacter</taxon>
    </lineage>
</organism>
<reference evidence="1 2" key="1">
    <citation type="submission" date="2015-06" db="EMBL/GenBank/DDBJ databases">
        <title>Investigation of pathophysiology for high-risk pregnancy and development of treatment modality based on it.</title>
        <authorList>
            <person name="Kim B.-C."/>
            <person name="Lim S."/>
        </authorList>
    </citation>
    <scope>NUCLEOTIDE SEQUENCE [LARGE SCALE GENOMIC DNA]</scope>
    <source>
        <strain evidence="1 2">AD1-86</strain>
    </source>
</reference>
<dbReference type="PANTHER" id="PTHR31793:SF24">
    <property type="entry name" value="LONG-CHAIN ACYL-COA THIOESTERASE FADM"/>
    <property type="match status" value="1"/>
</dbReference>
<keyword evidence="1" id="KW-0378">Hydrolase</keyword>
<proteinExistence type="predicted"/>